<keyword evidence="2" id="KW-0472">Membrane</keyword>
<dbReference type="AlphaFoldDB" id="A0A917PCI9"/>
<reference evidence="4" key="1">
    <citation type="journal article" date="2014" name="Int. J. Syst. Evol. Microbiol.">
        <title>Complete genome sequence of Corynebacterium casei LMG S-19264T (=DSM 44701T), isolated from a smear-ripened cheese.</title>
        <authorList>
            <consortium name="US DOE Joint Genome Institute (JGI-PGF)"/>
            <person name="Walter F."/>
            <person name="Albersmeier A."/>
            <person name="Kalinowski J."/>
            <person name="Ruckert C."/>
        </authorList>
    </citation>
    <scope>NUCLEOTIDE SEQUENCE</scope>
    <source>
        <strain evidence="4">CGMCC 1.8984</strain>
    </source>
</reference>
<sequence>MTVTAPSPGPSAAPAITPTLRAQVRRRRAWIVIAVVLVLGALVLLVVQGGMRAPGPALGADNPAPAGSKALVEVLRAQGVTVTEAATIDEALAGARAGSTVFLFDELGILGEERLDELSAAADRLVIAQPGFAALERLAPGVRLAGLASGPIDDVACDLRPARRADALSDGQRLLTVDDAAAASGWTGCFRDGDLGYALVSGPGASGGEVALVAATTAFTNEHVDEAGNAALALGLLGASDELVWYLPSPTDADEAAAPTIADLTPGWVTPVMVLAIAVAIVAGVWRGRRFGPLVVEQLPVQVPAGETSEGRARLYARSAARTHALDQLRIGAIERIAALLRLPRPAEVATVAEAAASATGRDAASVARLLLSDSPAHDREFVDLAADLDALEQDVRRSIRPDPDDPTRPTGRRP</sequence>
<reference evidence="4" key="2">
    <citation type="submission" date="2020-09" db="EMBL/GenBank/DDBJ databases">
        <authorList>
            <person name="Sun Q."/>
            <person name="Zhou Y."/>
        </authorList>
    </citation>
    <scope>NUCLEOTIDE SEQUENCE</scope>
    <source>
        <strain evidence="4">CGMCC 1.8984</strain>
    </source>
</reference>
<accession>A0A917PCI9</accession>
<feature type="transmembrane region" description="Helical" evidence="2">
    <location>
        <begin position="268"/>
        <end position="286"/>
    </location>
</feature>
<evidence type="ECO:0000313" key="5">
    <source>
        <dbReference type="Proteomes" id="UP000636956"/>
    </source>
</evidence>
<feature type="region of interest" description="Disordered" evidence="1">
    <location>
        <begin position="394"/>
        <end position="415"/>
    </location>
</feature>
<gene>
    <name evidence="4" type="ORF">GCM10011372_06190</name>
</gene>
<proteinExistence type="predicted"/>
<feature type="domain" description="DUF4350" evidence="3">
    <location>
        <begin position="61"/>
        <end position="237"/>
    </location>
</feature>
<evidence type="ECO:0000256" key="2">
    <source>
        <dbReference type="SAM" id="Phobius"/>
    </source>
</evidence>
<dbReference type="EMBL" id="BMMD01000002">
    <property type="protein sequence ID" value="GGJ71028.1"/>
    <property type="molecule type" value="Genomic_DNA"/>
</dbReference>
<comment type="caution">
    <text evidence="4">The sequence shown here is derived from an EMBL/GenBank/DDBJ whole genome shotgun (WGS) entry which is preliminary data.</text>
</comment>
<dbReference type="InterPro" id="IPR025646">
    <property type="entry name" value="DUF4350"/>
</dbReference>
<keyword evidence="2" id="KW-1133">Transmembrane helix</keyword>
<evidence type="ECO:0000313" key="4">
    <source>
        <dbReference type="EMBL" id="GGJ71028.1"/>
    </source>
</evidence>
<feature type="transmembrane region" description="Helical" evidence="2">
    <location>
        <begin position="29"/>
        <end position="47"/>
    </location>
</feature>
<keyword evidence="2" id="KW-0812">Transmembrane</keyword>
<organism evidence="4 5">
    <name type="scientific">Agromyces bauzanensis</name>
    <dbReference type="NCBI Taxonomy" id="1308924"/>
    <lineage>
        <taxon>Bacteria</taxon>
        <taxon>Bacillati</taxon>
        <taxon>Actinomycetota</taxon>
        <taxon>Actinomycetes</taxon>
        <taxon>Micrococcales</taxon>
        <taxon>Microbacteriaceae</taxon>
        <taxon>Agromyces</taxon>
    </lineage>
</organism>
<evidence type="ECO:0000259" key="3">
    <source>
        <dbReference type="Pfam" id="PF14258"/>
    </source>
</evidence>
<dbReference type="RefSeq" id="WP_188741972.1">
    <property type="nucleotide sequence ID" value="NZ_BAABFW010000003.1"/>
</dbReference>
<evidence type="ECO:0000256" key="1">
    <source>
        <dbReference type="SAM" id="MobiDB-lite"/>
    </source>
</evidence>
<dbReference type="Pfam" id="PF14258">
    <property type="entry name" value="DUF4350"/>
    <property type="match status" value="1"/>
</dbReference>
<dbReference type="Proteomes" id="UP000636956">
    <property type="component" value="Unassembled WGS sequence"/>
</dbReference>
<protein>
    <recommendedName>
        <fullName evidence="3">DUF4350 domain-containing protein</fullName>
    </recommendedName>
</protein>
<keyword evidence="5" id="KW-1185">Reference proteome</keyword>
<name>A0A917PCI9_9MICO</name>
<feature type="compositionally biased region" description="Basic and acidic residues" evidence="1">
    <location>
        <begin position="394"/>
        <end position="408"/>
    </location>
</feature>